<dbReference type="OrthoDB" id="7832001at2759"/>
<dbReference type="SUPFAM" id="SSF53187">
    <property type="entry name" value="Zn-dependent exopeptidases"/>
    <property type="match status" value="1"/>
</dbReference>
<evidence type="ECO:0000313" key="5">
    <source>
        <dbReference type="Proteomes" id="UP000265515"/>
    </source>
</evidence>
<dbReference type="OMA" id="NEYCLFT"/>
<keyword evidence="2" id="KW-0378">Hydrolase</keyword>
<dbReference type="InterPro" id="IPR002933">
    <property type="entry name" value="Peptidase_M20"/>
</dbReference>
<keyword evidence="1" id="KW-0479">Metal-binding</keyword>
<proteinExistence type="predicted"/>
<dbReference type="InterPro" id="IPR036264">
    <property type="entry name" value="Bact_exopeptidase_dim_dom"/>
</dbReference>
<dbReference type="Pfam" id="PF01546">
    <property type="entry name" value="Peptidase_M20"/>
    <property type="match status" value="1"/>
</dbReference>
<evidence type="ECO:0000256" key="1">
    <source>
        <dbReference type="ARBA" id="ARBA00022723"/>
    </source>
</evidence>
<dbReference type="Gramene" id="GBG90733">
    <property type="protein sequence ID" value="GBG90733"/>
    <property type="gene ID" value="CBR_g51240"/>
</dbReference>
<dbReference type="InterPro" id="IPR011650">
    <property type="entry name" value="Peptidase_M20_dimer"/>
</dbReference>
<feature type="domain" description="Peptidase M20 dimerisation" evidence="3">
    <location>
        <begin position="224"/>
        <end position="337"/>
    </location>
</feature>
<reference evidence="4 5" key="1">
    <citation type="journal article" date="2018" name="Cell">
        <title>The Chara Genome: Secondary Complexity and Implications for Plant Terrestrialization.</title>
        <authorList>
            <person name="Nishiyama T."/>
            <person name="Sakayama H."/>
            <person name="Vries J.D."/>
            <person name="Buschmann H."/>
            <person name="Saint-Marcoux D."/>
            <person name="Ullrich K.K."/>
            <person name="Haas F.B."/>
            <person name="Vanderstraeten L."/>
            <person name="Becker D."/>
            <person name="Lang D."/>
            <person name="Vosolsobe S."/>
            <person name="Rombauts S."/>
            <person name="Wilhelmsson P.K.I."/>
            <person name="Janitza P."/>
            <person name="Kern R."/>
            <person name="Heyl A."/>
            <person name="Rumpler F."/>
            <person name="Villalobos L.I.A.C."/>
            <person name="Clay J.M."/>
            <person name="Skokan R."/>
            <person name="Toyoda A."/>
            <person name="Suzuki Y."/>
            <person name="Kagoshima H."/>
            <person name="Schijlen E."/>
            <person name="Tajeshwar N."/>
            <person name="Catarino B."/>
            <person name="Hetherington A.J."/>
            <person name="Saltykova A."/>
            <person name="Bonnot C."/>
            <person name="Breuninger H."/>
            <person name="Symeonidi A."/>
            <person name="Radhakrishnan G.V."/>
            <person name="Van Nieuwerburgh F."/>
            <person name="Deforce D."/>
            <person name="Chang C."/>
            <person name="Karol K.G."/>
            <person name="Hedrich R."/>
            <person name="Ulvskov P."/>
            <person name="Glockner G."/>
            <person name="Delwiche C.F."/>
            <person name="Petrasek J."/>
            <person name="Van de Peer Y."/>
            <person name="Friml J."/>
            <person name="Beilby M."/>
            <person name="Dolan L."/>
            <person name="Kohara Y."/>
            <person name="Sugano S."/>
            <person name="Fujiyama A."/>
            <person name="Delaux P.-M."/>
            <person name="Quint M."/>
            <person name="TheiBen G."/>
            <person name="Hagemann M."/>
            <person name="Harholt J."/>
            <person name="Dunand C."/>
            <person name="Zachgo S."/>
            <person name="Langdale J."/>
            <person name="Maumus F."/>
            <person name="Straeten D.V.D."/>
            <person name="Gould S.B."/>
            <person name="Rensing S.A."/>
        </authorList>
    </citation>
    <scope>NUCLEOTIDE SEQUENCE [LARGE SCALE GENOMIC DNA]</scope>
    <source>
        <strain evidence="4 5">S276</strain>
    </source>
</reference>
<evidence type="ECO:0000256" key="2">
    <source>
        <dbReference type="ARBA" id="ARBA00022801"/>
    </source>
</evidence>
<accession>A0A388M8B5</accession>
<gene>
    <name evidence="4" type="ORF">CBR_g51240</name>
</gene>
<organism evidence="4 5">
    <name type="scientific">Chara braunii</name>
    <name type="common">Braun's stonewort</name>
    <dbReference type="NCBI Taxonomy" id="69332"/>
    <lineage>
        <taxon>Eukaryota</taxon>
        <taxon>Viridiplantae</taxon>
        <taxon>Streptophyta</taxon>
        <taxon>Charophyceae</taxon>
        <taxon>Charales</taxon>
        <taxon>Characeae</taxon>
        <taxon>Chara</taxon>
    </lineage>
</organism>
<dbReference type="SUPFAM" id="SSF55031">
    <property type="entry name" value="Bacterial exopeptidase dimerisation domain"/>
    <property type="match status" value="1"/>
</dbReference>
<evidence type="ECO:0000313" key="4">
    <source>
        <dbReference type="EMBL" id="GBG90733.1"/>
    </source>
</evidence>
<dbReference type="GO" id="GO:0046872">
    <property type="term" value="F:metal ion binding"/>
    <property type="evidence" value="ECO:0007669"/>
    <property type="project" value="UniProtKB-KW"/>
</dbReference>
<dbReference type="GO" id="GO:0016787">
    <property type="term" value="F:hydrolase activity"/>
    <property type="evidence" value="ECO:0007669"/>
    <property type="project" value="UniProtKB-KW"/>
</dbReference>
<comment type="caution">
    <text evidence="4">The sequence shown here is derived from an EMBL/GenBank/DDBJ whole genome shotgun (WGS) entry which is preliminary data.</text>
</comment>
<dbReference type="STRING" id="69332.A0A388M8B5"/>
<dbReference type="Gene3D" id="3.40.630.10">
    <property type="entry name" value="Zn peptidases"/>
    <property type="match status" value="1"/>
</dbReference>
<dbReference type="EMBL" id="BFEA01000836">
    <property type="protein sequence ID" value="GBG90733.1"/>
    <property type="molecule type" value="Genomic_DNA"/>
</dbReference>
<dbReference type="PANTHER" id="PTHR43808:SF3">
    <property type="entry name" value="ACETYLORNITHINE DEACETYLASE"/>
    <property type="match status" value="1"/>
</dbReference>
<dbReference type="Gene3D" id="3.30.70.360">
    <property type="match status" value="1"/>
</dbReference>
<name>A0A388M8B5_CHABU</name>
<dbReference type="PANTHER" id="PTHR43808">
    <property type="entry name" value="ACETYLORNITHINE DEACETYLASE"/>
    <property type="match status" value="1"/>
</dbReference>
<evidence type="ECO:0000259" key="3">
    <source>
        <dbReference type="Pfam" id="PF07687"/>
    </source>
</evidence>
<keyword evidence="5" id="KW-1185">Reference proteome</keyword>
<dbReference type="AlphaFoldDB" id="A0A388M8B5"/>
<sequence length="460" mass="50428">MGMDDQPIAVMPPSPSSPVVGWDLDGASFISLLGRLIGEARHLQNNPPENIPKEDRVVRHVLDVLSPLSEENGGPLSVCHVTYVEGRGNLIIEYPGTDPERIVSFVGCHMDVVTANPDQWDFDPFSLSQEVVEGGEGEESDVKLRGRGTTDCLGHVALFTELFRFLGEHKPALKTTVMGVFIANEENFSILGVGVDQLAKEGQLEKVKRGPVYWVDAADKQPLIGTGGMIAWKLRGIGKLFHSGLPHKAINPMEMTMEALNVIQSRFYKDFGPHPKEKDYGFATPSTMKPTQWSFPGSSVNQIPSDCSISGDCRITPFYDIKKVMAKIREYVDDINADIEGLPSRGPASKYTLPAEELRGKLEVSFEESAVSGIACNLSSEGYKALCTASKEVLGSLQPFSITGSLPLVRDLQESGFDIQIMGYGVLSTYHARNEYCLLNGMKQGFKIAVRIIDIFESKP</sequence>
<dbReference type="InterPro" id="IPR050072">
    <property type="entry name" value="Peptidase_M20A"/>
</dbReference>
<dbReference type="Pfam" id="PF07687">
    <property type="entry name" value="M20_dimer"/>
    <property type="match status" value="1"/>
</dbReference>
<protein>
    <recommendedName>
        <fullName evidence="3">Peptidase M20 dimerisation domain-containing protein</fullName>
    </recommendedName>
</protein>
<dbReference type="Proteomes" id="UP000265515">
    <property type="component" value="Unassembled WGS sequence"/>
</dbReference>